<dbReference type="RefSeq" id="WP_347937934.1">
    <property type="nucleotide sequence ID" value="NZ_JBDXMI010000006.1"/>
</dbReference>
<dbReference type="InterPro" id="IPR013491">
    <property type="entry name" value="Tape_meas_N"/>
</dbReference>
<organism evidence="4 5">
    <name type="scientific">Chromobacterium phragmitis</name>
    <dbReference type="NCBI Taxonomy" id="2202141"/>
    <lineage>
        <taxon>Bacteria</taxon>
        <taxon>Pseudomonadati</taxon>
        <taxon>Pseudomonadota</taxon>
        <taxon>Betaproteobacteria</taxon>
        <taxon>Neisseriales</taxon>
        <taxon>Chromobacteriaceae</taxon>
        <taxon>Chromobacterium</taxon>
    </lineage>
</organism>
<sequence length="1342" mass="142161">MASPKTIRVNLTLNDEGFTTKVTEANGKITELNKTFKGAAKAAESMESNLKQIRDASKAANSALSSASKTFLGVKSSMSALGETARGMRKDLNSIATNTDAVVGKFRGLSGSASGLSKAFKSVAAQTVSAANNFARMDAATIRAVQRVREVGQAARLTAGDLRAMQASVTNLSNNTSRIDASVARANKAIAEFASQLKQLNRATSQASIGQASMQQMVIKTGGGFHSWVTSIGLAKHALLNLYDVFLRAPVGIIQTNAELERMQKLFEGMSTAKTLDARRKEGENTKRSIMNMSLEMPFDVKTLTDAAVKLKSAGIDPLNGSLKTLADSVAYFGGTSEQFKRAAVAIQQMAGKGVVSMEELRQQLGEAVPTAMRMMAAGMGMTMSELSNAVSKGTVEAKAAIAKMFAQMQFEMGGSAKNMMATWSGMWEGFKSRIVLFQEEIGKSGFFKSVQAQLAATLEAFDKGKVRGIAQNIGDSLTSIFRFMQTNVANLSPLLADLSNVLHLAGAAASVAGEGLSLLTAGVGGLSQHVPILSVALSLMVGRMVASKAAAIGQSSAFGALRASIAQVTASYHSYMGAMNAANIAGNATSGLQMALQRAFASTGAAVTAVGVAIRGLGAVFTALGGWIGLITAALTLGISKWMSWGQAAEDAARRAAQAKRGYADAWQSKDEETTAKGNLQDEKANVARTTQNIARLKQELAAEKSLERQNMLRAQLAQQQSEQVRSLKAVKDLTDQIRLADHATKTLEENQARAAYDQEVKRIRDKHRLDADLARKNLVEGDAYKKMSAEARMKANAEIARKQTEAEIRDIEAYGKTLGSGNRVAQLAVNDAVKGIRDEATPAIKALEVPNVFTAPKKGKKKPKPGIQDDKDSMVSFIEGAKGDAKAARVQLENLLNDVKGVASLRGKVSAELERDFLEGKYDKAINIRAGRKDNVALSVEERAAAFKKYGAELVDAKVKAEQASQTLKLFENVNDKLADAERDAKEALSELNGASKETGAIEKMRSTFMESARAIGMTGENLDKLKAQLESVAAAMARADLARITKDLRKKNEETETDRIPDAAARAKAKYDRDVKRINDEVGDRVAELQRGAANDPQSATLIADAKAQAERAIALRTQEYATEAGGALAKLAQDWQDYSGNMSQATASFASGAAEGLAELAVSGKANFADLAQSLVKDIIRINLQLMISKMLMSAMGWAAPGAGAGAGAAAAPVASALGNVFNGGRVQAFAKGGAFTNSIAQAPTLAPMALFGEAGPEAIMPLSRDGNGRLGVTVHGGMPVEQQRPSVVVNVINQSGNEVNAEHGQPRFDGEKLILDVVLKGMTRAGSFRDSMRSAMA</sequence>
<keyword evidence="5" id="KW-1185">Reference proteome</keyword>
<dbReference type="EMBL" id="JBDXMI010000006">
    <property type="protein sequence ID" value="MEO9387059.1"/>
    <property type="molecule type" value="Genomic_DNA"/>
</dbReference>
<feature type="coiled-coil region" evidence="1">
    <location>
        <begin position="681"/>
        <end position="708"/>
    </location>
</feature>
<name>A0ABV0J0J6_9NEIS</name>
<dbReference type="PANTHER" id="PTHR38812:SF2">
    <property type="entry name" value="MU-LIKE PROPHAGE FLUMU PROTEIN GP42"/>
    <property type="match status" value="1"/>
</dbReference>
<accession>A0ABV0J0J6</accession>
<dbReference type="Pfam" id="PF09718">
    <property type="entry name" value="Tape_meas_lam_C"/>
    <property type="match status" value="1"/>
</dbReference>
<evidence type="ECO:0000259" key="2">
    <source>
        <dbReference type="Pfam" id="PF09718"/>
    </source>
</evidence>
<comment type="caution">
    <text evidence="4">The sequence shown here is derived from an EMBL/GenBank/DDBJ whole genome shotgun (WGS) entry which is preliminary data.</text>
</comment>
<evidence type="ECO:0000313" key="5">
    <source>
        <dbReference type="Proteomes" id="UP001462502"/>
    </source>
</evidence>
<dbReference type="Proteomes" id="UP001462502">
    <property type="component" value="Unassembled WGS sequence"/>
</dbReference>
<feature type="domain" description="Tape measure protein N-terminal" evidence="3">
    <location>
        <begin position="253"/>
        <end position="443"/>
    </location>
</feature>
<gene>
    <name evidence="4" type="ORF">ABI908_23480</name>
</gene>
<protein>
    <submittedName>
        <fullName evidence="4">Tape measure protein</fullName>
    </submittedName>
</protein>
<evidence type="ECO:0000259" key="3">
    <source>
        <dbReference type="Pfam" id="PF20155"/>
    </source>
</evidence>
<dbReference type="InterPro" id="IPR006431">
    <property type="entry name" value="Phage_tape_meas_C"/>
</dbReference>
<proteinExistence type="predicted"/>
<reference evidence="4 5" key="1">
    <citation type="submission" date="2024-05" db="EMBL/GenBank/DDBJ databases">
        <authorList>
            <person name="De Oliveira J.P."/>
            <person name="Noriler S.A."/>
            <person name="De Oliveira A.G."/>
            <person name="Sipoli D.S."/>
        </authorList>
    </citation>
    <scope>NUCLEOTIDE SEQUENCE [LARGE SCALE GENOMIC DNA]</scope>
    <source>
        <strain evidence="4 5">LABIM192</strain>
    </source>
</reference>
<evidence type="ECO:0000313" key="4">
    <source>
        <dbReference type="EMBL" id="MEO9387059.1"/>
    </source>
</evidence>
<dbReference type="InterPro" id="IPR053058">
    <property type="entry name" value="Mulikevirus_tape_measure"/>
</dbReference>
<feature type="coiled-coil region" evidence="1">
    <location>
        <begin position="1025"/>
        <end position="1057"/>
    </location>
</feature>
<dbReference type="NCBIfam" id="TIGR02675">
    <property type="entry name" value="tape_meas_nterm"/>
    <property type="match status" value="1"/>
</dbReference>
<evidence type="ECO:0000256" key="1">
    <source>
        <dbReference type="SAM" id="Coils"/>
    </source>
</evidence>
<keyword evidence="1" id="KW-0175">Coiled coil</keyword>
<dbReference type="PANTHER" id="PTHR38812">
    <property type="entry name" value="MU-LIKE PROPHAGE FLUMU PROTEIN GP42"/>
    <property type="match status" value="1"/>
</dbReference>
<feature type="coiled-coil region" evidence="1">
    <location>
        <begin position="973"/>
        <end position="1000"/>
    </location>
</feature>
<dbReference type="Pfam" id="PF20155">
    <property type="entry name" value="TMP_3"/>
    <property type="match status" value="1"/>
</dbReference>
<feature type="domain" description="Bacteriophage tail tape measure C-terminal" evidence="2">
    <location>
        <begin position="1130"/>
        <end position="1196"/>
    </location>
</feature>